<name>A0A8H6JW76_9PEZI</name>
<accession>A0A8H6JW76</accession>
<protein>
    <submittedName>
        <fullName evidence="2">Serine/threonine protein kinase</fullName>
    </submittedName>
</protein>
<sequence length="111" mass="12664">MKMAAVHIIAGLAKPRYARGEQTMVRILPRKIFPPQFRRERMNRGWGVYAKMGYSVKKILWWLVNGVVFVMVFAVVWLASVDKTDLQNAFTPATLFFVVVTILVAVAQLHS</sequence>
<evidence type="ECO:0000313" key="2">
    <source>
        <dbReference type="EMBL" id="KAF6819821.1"/>
    </source>
</evidence>
<comment type="caution">
    <text evidence="2">The sequence shown here is derived from an EMBL/GenBank/DDBJ whole genome shotgun (WGS) entry which is preliminary data.</text>
</comment>
<keyword evidence="1" id="KW-0812">Transmembrane</keyword>
<reference evidence="2" key="1">
    <citation type="journal article" date="2020" name="Phytopathology">
        <title>Genome Sequence Resources of Colletotrichum truncatum, C. plurivorum, C. musicola, and C. sojae: Four Species Pathogenic to Soybean (Glycine max).</title>
        <authorList>
            <person name="Rogerio F."/>
            <person name="Boufleur T.R."/>
            <person name="Ciampi-Guillardi M."/>
            <person name="Sukno S.A."/>
            <person name="Thon M.R."/>
            <person name="Massola Junior N.S."/>
            <person name="Baroncelli R."/>
        </authorList>
    </citation>
    <scope>NUCLEOTIDE SEQUENCE</scope>
    <source>
        <strain evidence="2">LFN00145</strain>
    </source>
</reference>
<feature type="transmembrane region" description="Helical" evidence="1">
    <location>
        <begin position="59"/>
        <end position="78"/>
    </location>
</feature>
<keyword evidence="2" id="KW-0723">Serine/threonine-protein kinase</keyword>
<evidence type="ECO:0000313" key="3">
    <source>
        <dbReference type="Proteomes" id="UP000654918"/>
    </source>
</evidence>
<gene>
    <name evidence="2" type="ORF">CPLU01_12929</name>
</gene>
<keyword evidence="1" id="KW-0472">Membrane</keyword>
<evidence type="ECO:0000256" key="1">
    <source>
        <dbReference type="SAM" id="Phobius"/>
    </source>
</evidence>
<proteinExistence type="predicted"/>
<keyword evidence="1" id="KW-1133">Transmembrane helix</keyword>
<dbReference type="EMBL" id="WIGO01000281">
    <property type="protein sequence ID" value="KAF6819821.1"/>
    <property type="molecule type" value="Genomic_DNA"/>
</dbReference>
<keyword evidence="2" id="KW-0808">Transferase</keyword>
<keyword evidence="3" id="KW-1185">Reference proteome</keyword>
<organism evidence="2 3">
    <name type="scientific">Colletotrichum plurivorum</name>
    <dbReference type="NCBI Taxonomy" id="2175906"/>
    <lineage>
        <taxon>Eukaryota</taxon>
        <taxon>Fungi</taxon>
        <taxon>Dikarya</taxon>
        <taxon>Ascomycota</taxon>
        <taxon>Pezizomycotina</taxon>
        <taxon>Sordariomycetes</taxon>
        <taxon>Hypocreomycetidae</taxon>
        <taxon>Glomerellales</taxon>
        <taxon>Glomerellaceae</taxon>
        <taxon>Colletotrichum</taxon>
        <taxon>Colletotrichum orchidearum species complex</taxon>
    </lineage>
</organism>
<feature type="transmembrane region" description="Helical" evidence="1">
    <location>
        <begin position="90"/>
        <end position="109"/>
    </location>
</feature>
<dbReference type="Proteomes" id="UP000654918">
    <property type="component" value="Unassembled WGS sequence"/>
</dbReference>
<dbReference type="AlphaFoldDB" id="A0A8H6JW76"/>
<keyword evidence="2" id="KW-0418">Kinase</keyword>
<dbReference type="GO" id="GO:0004674">
    <property type="term" value="F:protein serine/threonine kinase activity"/>
    <property type="evidence" value="ECO:0007669"/>
    <property type="project" value="UniProtKB-KW"/>
</dbReference>